<feature type="non-terminal residue" evidence="1">
    <location>
        <position position="1"/>
    </location>
</feature>
<organism evidence="1 2">
    <name type="scientific">Madurella mycetomatis</name>
    <dbReference type="NCBI Taxonomy" id="100816"/>
    <lineage>
        <taxon>Eukaryota</taxon>
        <taxon>Fungi</taxon>
        <taxon>Dikarya</taxon>
        <taxon>Ascomycota</taxon>
        <taxon>Pezizomycotina</taxon>
        <taxon>Sordariomycetes</taxon>
        <taxon>Sordariomycetidae</taxon>
        <taxon>Sordariales</taxon>
        <taxon>Sordariales incertae sedis</taxon>
        <taxon>Madurella</taxon>
    </lineage>
</organism>
<evidence type="ECO:0000313" key="2">
    <source>
        <dbReference type="Proteomes" id="UP000078237"/>
    </source>
</evidence>
<dbReference type="Proteomes" id="UP000078237">
    <property type="component" value="Unassembled WGS sequence"/>
</dbReference>
<sequence length="459" mass="52991">WIRTWLTPTYGLDTSKKEKAGLFVEDLAVLLNHHWIRDKEVFAHKRLRVQLAANLILAGATATRPGALIGQLHYEDLEFQLFPPLSGEERPRMALKVSLKNIKRSGGKSEPKEFAFREDDILIYDPIIPIIALAFADDAFINEFRDPEDIYKLVVPVNSDRLRLQWKEGWRNRPVFRDVEDSEKGIRVAVDKALKYQKERGHLIRLGRSIGLAKALKWYDLRRGSGKKLNEALTPEERNKIMGHRQGDSRVYVQYYISTFNDADCQSICFGSAPQYDLVHLAGRLLRHSDAPTALTNQQKFEVNQDSKLVKYRRERTRALQELKSQGYRTRADAEGTNLVARYDCYKRKANRLSKKLKSERLQRAIEEFHDSVHVDEINRQLNGIKPADVIAPPSITYDLPERARVARLFSRAADMKVRDELHPLCMDLVRTTTQLCKRIESPYRRQAKGGRKAILYGK</sequence>
<accession>A0A175VQ03</accession>
<keyword evidence="2" id="KW-1185">Reference proteome</keyword>
<dbReference type="VEuPathDB" id="FungiDB:MMYC01_210372"/>
<dbReference type="InterPro" id="IPR021842">
    <property type="entry name" value="DUF3435"/>
</dbReference>
<dbReference type="Pfam" id="PF11917">
    <property type="entry name" value="DUF3435"/>
    <property type="match status" value="1"/>
</dbReference>
<reference evidence="1 2" key="1">
    <citation type="journal article" date="2016" name="Genome Announc.">
        <title>Genome Sequence of Madurella mycetomatis mm55, Isolated from a Human Mycetoma Case in Sudan.</title>
        <authorList>
            <person name="Smit S."/>
            <person name="Derks M.F."/>
            <person name="Bervoets S."/>
            <person name="Fahal A."/>
            <person name="van Leeuwen W."/>
            <person name="van Belkum A."/>
            <person name="van de Sande W.W."/>
        </authorList>
    </citation>
    <scope>NUCLEOTIDE SEQUENCE [LARGE SCALE GENOMIC DNA]</scope>
    <source>
        <strain evidence="2">mm55</strain>
    </source>
</reference>
<dbReference type="AlphaFoldDB" id="A0A175VQ03"/>
<protein>
    <submittedName>
        <fullName evidence="1">Uncharacterized protein</fullName>
    </submittedName>
</protein>
<proteinExistence type="predicted"/>
<comment type="caution">
    <text evidence="1">The sequence shown here is derived from an EMBL/GenBank/DDBJ whole genome shotgun (WGS) entry which is preliminary data.</text>
</comment>
<dbReference type="STRING" id="100816.A0A175VQ03"/>
<dbReference type="EMBL" id="LCTW02000449">
    <property type="protein sequence ID" value="KXX73588.1"/>
    <property type="molecule type" value="Genomic_DNA"/>
</dbReference>
<name>A0A175VQ03_9PEZI</name>
<dbReference type="PANTHER" id="PTHR37535">
    <property type="entry name" value="FLUG DOMAIN PROTEIN"/>
    <property type="match status" value="1"/>
</dbReference>
<evidence type="ECO:0000313" key="1">
    <source>
        <dbReference type="EMBL" id="KXX73588.1"/>
    </source>
</evidence>
<gene>
    <name evidence="1" type="ORF">MMYC01_210372</name>
</gene>
<dbReference type="PANTHER" id="PTHR37535:SF3">
    <property type="entry name" value="FLUG DOMAIN-CONTAINING PROTEIN"/>
    <property type="match status" value="1"/>
</dbReference>
<dbReference type="OrthoDB" id="4485682at2759"/>